<dbReference type="EMBL" id="QDKM01000002">
    <property type="protein sequence ID" value="PVH29832.1"/>
    <property type="molecule type" value="Genomic_DNA"/>
</dbReference>
<dbReference type="Proteomes" id="UP000245911">
    <property type="component" value="Unassembled WGS sequence"/>
</dbReference>
<reference evidence="4 5" key="1">
    <citation type="submission" date="2018-04" db="EMBL/GenBank/DDBJ databases">
        <title>Pararhodobacter oceanense sp. nov., isolated from marine intertidal sediment.</title>
        <authorList>
            <person name="Wang X.-L."/>
            <person name="Du Z.-J."/>
        </authorList>
    </citation>
    <scope>NUCLEOTIDE SEQUENCE [LARGE SCALE GENOMIC DNA]</scope>
    <source>
        <strain evidence="4 5">AM505</strain>
    </source>
</reference>
<evidence type="ECO:0000256" key="2">
    <source>
        <dbReference type="RuleBase" id="RU003750"/>
    </source>
</evidence>
<comment type="similarity">
    <text evidence="2">Belongs to the CDP-alcohol phosphatidyltransferase class-I family.</text>
</comment>
<gene>
    <name evidence="4" type="ORF">DDE20_06955</name>
</gene>
<proteinExistence type="inferred from homology"/>
<keyword evidence="5" id="KW-1185">Reference proteome</keyword>
<dbReference type="GO" id="GO:0016020">
    <property type="term" value="C:membrane"/>
    <property type="evidence" value="ECO:0007669"/>
    <property type="project" value="InterPro"/>
</dbReference>
<evidence type="ECO:0000313" key="5">
    <source>
        <dbReference type="Proteomes" id="UP000245911"/>
    </source>
</evidence>
<dbReference type="GO" id="GO:0016780">
    <property type="term" value="F:phosphotransferase activity, for other substituted phosphate groups"/>
    <property type="evidence" value="ECO:0007669"/>
    <property type="project" value="InterPro"/>
</dbReference>
<protein>
    <recommendedName>
        <fullName evidence="6">CDP-alcohol phosphatidyltransferase</fullName>
    </recommendedName>
</protein>
<evidence type="ECO:0000313" key="4">
    <source>
        <dbReference type="EMBL" id="PVH29832.1"/>
    </source>
</evidence>
<dbReference type="Gene3D" id="1.20.120.1760">
    <property type="match status" value="1"/>
</dbReference>
<feature type="transmembrane region" description="Helical" evidence="3">
    <location>
        <begin position="83"/>
        <end position="103"/>
    </location>
</feature>
<keyword evidence="1 2" id="KW-0808">Transferase</keyword>
<dbReference type="InterPro" id="IPR048254">
    <property type="entry name" value="CDP_ALCOHOL_P_TRANSF_CS"/>
</dbReference>
<evidence type="ECO:0008006" key="6">
    <source>
        <dbReference type="Google" id="ProtNLM"/>
    </source>
</evidence>
<dbReference type="InterPro" id="IPR043130">
    <property type="entry name" value="CDP-OH_PTrfase_TM_dom"/>
</dbReference>
<dbReference type="OrthoDB" id="9790577at2"/>
<keyword evidence="3" id="KW-0472">Membrane</keyword>
<comment type="caution">
    <text evidence="4">The sequence shown here is derived from an EMBL/GenBank/DDBJ whole genome shotgun (WGS) entry which is preliminary data.</text>
</comment>
<dbReference type="PROSITE" id="PS00379">
    <property type="entry name" value="CDP_ALCOHOL_P_TRANSF"/>
    <property type="match status" value="1"/>
</dbReference>
<evidence type="ECO:0000256" key="3">
    <source>
        <dbReference type="SAM" id="Phobius"/>
    </source>
</evidence>
<dbReference type="InterPro" id="IPR000462">
    <property type="entry name" value="CDP-OH_P_trans"/>
</dbReference>
<dbReference type="Pfam" id="PF01066">
    <property type="entry name" value="CDP-OH_P_transf"/>
    <property type="match status" value="1"/>
</dbReference>
<sequence>MLDRYVRPLIDPPLNRAGRMIAQVRISANMMTTFGWVLGILAAVAIAQHSYWLALALVLASRLADGLDGAVARATQLSDFGGYYDIVADFVFYAAIPMGFIWADPAANGVAGGALLTAFYINGATFLGYAILAAKRNLTTSARGEKSWYHVGGLLEGTETIVFFVALCLFPGWFVPLAWVFALLCVLGAAARIMMARQVMRD</sequence>
<feature type="transmembrane region" description="Helical" evidence="3">
    <location>
        <begin position="178"/>
        <end position="195"/>
    </location>
</feature>
<dbReference type="AlphaFoldDB" id="A0A2T8HWU6"/>
<name>A0A2T8HWU6_9RHOB</name>
<feature type="transmembrane region" description="Helical" evidence="3">
    <location>
        <begin position="153"/>
        <end position="172"/>
    </location>
</feature>
<feature type="transmembrane region" description="Helical" evidence="3">
    <location>
        <begin position="109"/>
        <end position="132"/>
    </location>
</feature>
<accession>A0A2T8HWU6</accession>
<keyword evidence="3" id="KW-1133">Transmembrane helix</keyword>
<dbReference type="GO" id="GO:0008654">
    <property type="term" value="P:phospholipid biosynthetic process"/>
    <property type="evidence" value="ECO:0007669"/>
    <property type="project" value="InterPro"/>
</dbReference>
<dbReference type="RefSeq" id="WP_116557721.1">
    <property type="nucleotide sequence ID" value="NZ_JBLWXM010000001.1"/>
</dbReference>
<evidence type="ECO:0000256" key="1">
    <source>
        <dbReference type="ARBA" id="ARBA00022679"/>
    </source>
</evidence>
<organism evidence="4 5">
    <name type="scientific">Pararhodobacter oceanensis</name>
    <dbReference type="NCBI Taxonomy" id="2172121"/>
    <lineage>
        <taxon>Bacteria</taxon>
        <taxon>Pseudomonadati</taxon>
        <taxon>Pseudomonadota</taxon>
        <taxon>Alphaproteobacteria</taxon>
        <taxon>Rhodobacterales</taxon>
        <taxon>Paracoccaceae</taxon>
        <taxon>Pararhodobacter</taxon>
    </lineage>
</organism>
<keyword evidence="3" id="KW-0812">Transmembrane</keyword>